<dbReference type="Pfam" id="PF03309">
    <property type="entry name" value="Pan_kinase"/>
    <property type="match status" value="1"/>
</dbReference>
<comment type="subcellular location">
    <subcellularLocation>
        <location evidence="3 16">Cytoplasm</location>
    </subcellularLocation>
</comment>
<comment type="function">
    <text evidence="16">Catalyzes the phosphorylation of pantothenate (Pan), the first step in CoA biosynthesis.</text>
</comment>
<comment type="pathway">
    <text evidence="4 16">Cofactor biosynthesis; coenzyme A biosynthesis; CoA from (R)-pantothenate: step 1/5.</text>
</comment>
<feature type="active site" description="Proton acceptor" evidence="16">
    <location>
        <position position="108"/>
    </location>
</feature>
<evidence type="ECO:0000256" key="10">
    <source>
        <dbReference type="ARBA" id="ARBA00022777"/>
    </source>
</evidence>
<evidence type="ECO:0000256" key="5">
    <source>
        <dbReference type="ARBA" id="ARBA00011738"/>
    </source>
</evidence>
<protein>
    <recommendedName>
        <fullName evidence="15 16">Type III pantothenate kinase</fullName>
        <ecNumber evidence="6 16">2.7.1.33</ecNumber>
    </recommendedName>
    <alternativeName>
        <fullName evidence="16">PanK-III</fullName>
    </alternativeName>
    <alternativeName>
        <fullName evidence="16">Pantothenic acid kinase</fullName>
    </alternativeName>
</protein>
<evidence type="ECO:0000256" key="12">
    <source>
        <dbReference type="ARBA" id="ARBA00022958"/>
    </source>
</evidence>
<evidence type="ECO:0000256" key="6">
    <source>
        <dbReference type="ARBA" id="ARBA00012102"/>
    </source>
</evidence>
<dbReference type="Gene3D" id="3.30.420.40">
    <property type="match status" value="2"/>
</dbReference>
<keyword evidence="18" id="KW-1185">Reference proteome</keyword>
<comment type="cofactor">
    <cofactor evidence="2">
        <name>K(+)</name>
        <dbReference type="ChEBI" id="CHEBI:29103"/>
    </cofactor>
</comment>
<dbReference type="PANTHER" id="PTHR34265">
    <property type="entry name" value="TYPE III PANTOTHENATE KINASE"/>
    <property type="match status" value="1"/>
</dbReference>
<keyword evidence="11 16" id="KW-0067">ATP-binding</keyword>
<evidence type="ECO:0000256" key="7">
    <source>
        <dbReference type="ARBA" id="ARBA00022490"/>
    </source>
</evidence>
<dbReference type="EC" id="2.7.1.33" evidence="6 16"/>
<evidence type="ECO:0000256" key="15">
    <source>
        <dbReference type="ARBA" id="ARBA00040883"/>
    </source>
</evidence>
<name>A0ABV7KUH1_9PROT</name>
<evidence type="ECO:0000256" key="16">
    <source>
        <dbReference type="HAMAP-Rule" id="MF_01274"/>
    </source>
</evidence>
<organism evidence="17 18">
    <name type="scientific">Marinibaculum pumilum</name>
    <dbReference type="NCBI Taxonomy" id="1766165"/>
    <lineage>
        <taxon>Bacteria</taxon>
        <taxon>Pseudomonadati</taxon>
        <taxon>Pseudomonadota</taxon>
        <taxon>Alphaproteobacteria</taxon>
        <taxon>Rhodospirillales</taxon>
        <taxon>Rhodospirillaceae</taxon>
        <taxon>Marinibaculum</taxon>
    </lineage>
</organism>
<comment type="caution">
    <text evidence="16">Lacks conserved residue(s) required for the propagation of feature annotation.</text>
</comment>
<accession>A0ABV7KUH1</accession>
<dbReference type="NCBIfam" id="TIGR00671">
    <property type="entry name" value="baf"/>
    <property type="match status" value="1"/>
</dbReference>
<reference evidence="18" key="1">
    <citation type="journal article" date="2019" name="Int. J. Syst. Evol. Microbiol.">
        <title>The Global Catalogue of Microorganisms (GCM) 10K type strain sequencing project: providing services to taxonomists for standard genome sequencing and annotation.</title>
        <authorList>
            <consortium name="The Broad Institute Genomics Platform"/>
            <consortium name="The Broad Institute Genome Sequencing Center for Infectious Disease"/>
            <person name="Wu L."/>
            <person name="Ma J."/>
        </authorList>
    </citation>
    <scope>NUCLEOTIDE SEQUENCE [LARGE SCALE GENOMIC DNA]</scope>
    <source>
        <strain evidence="18">KCTC 42964</strain>
    </source>
</reference>
<feature type="binding site" evidence="16">
    <location>
        <position position="185"/>
    </location>
    <ligand>
        <name>substrate</name>
    </ligand>
</feature>
<evidence type="ECO:0000313" key="18">
    <source>
        <dbReference type="Proteomes" id="UP001595528"/>
    </source>
</evidence>
<keyword evidence="10 16" id="KW-0418">Kinase</keyword>
<evidence type="ECO:0000256" key="2">
    <source>
        <dbReference type="ARBA" id="ARBA00001958"/>
    </source>
</evidence>
<sequence>MLLAIDAGNTNITFAVFDGMDLRAEWRIATDAGQRTADEYAVWLTQLMALKGVRPESIDAAIICSVVPTVMFALNRLCHDYFNARPLVVGEAGCRLEIQVFAQGVGADRIVNAVGAHLITRMPKIVIDFGTATTLDLVDGQGNYCGGIIAPGVNLNLDALHRVSAMLPRITADRPPDDRVIGTDTISAMRSGVYWGYVSMIEGLVARVNREYGQPATVVATGGLAPLFGGATEAIQIVAGDLTMRGLREIYRRNSASETGETKTE</sequence>
<keyword evidence="8 16" id="KW-0808">Transferase</keyword>
<evidence type="ECO:0000256" key="14">
    <source>
        <dbReference type="ARBA" id="ARBA00038036"/>
    </source>
</evidence>
<evidence type="ECO:0000256" key="1">
    <source>
        <dbReference type="ARBA" id="ARBA00001206"/>
    </source>
</evidence>
<comment type="catalytic activity">
    <reaction evidence="1 16">
        <text>(R)-pantothenate + ATP = (R)-4'-phosphopantothenate + ADP + H(+)</text>
        <dbReference type="Rhea" id="RHEA:16373"/>
        <dbReference type="ChEBI" id="CHEBI:10986"/>
        <dbReference type="ChEBI" id="CHEBI:15378"/>
        <dbReference type="ChEBI" id="CHEBI:29032"/>
        <dbReference type="ChEBI" id="CHEBI:30616"/>
        <dbReference type="ChEBI" id="CHEBI:456216"/>
        <dbReference type="EC" id="2.7.1.33"/>
    </reaction>
</comment>
<keyword evidence="16" id="KW-0479">Metal-binding</keyword>
<dbReference type="Proteomes" id="UP001595528">
    <property type="component" value="Unassembled WGS sequence"/>
</dbReference>
<dbReference type="HAMAP" id="MF_01274">
    <property type="entry name" value="Pantothen_kinase_3"/>
    <property type="match status" value="1"/>
</dbReference>
<evidence type="ECO:0000256" key="9">
    <source>
        <dbReference type="ARBA" id="ARBA00022741"/>
    </source>
</evidence>
<evidence type="ECO:0000256" key="3">
    <source>
        <dbReference type="ARBA" id="ARBA00004496"/>
    </source>
</evidence>
<keyword evidence="9 16" id="KW-0547">Nucleotide-binding</keyword>
<dbReference type="EMBL" id="JBHRTR010000005">
    <property type="protein sequence ID" value="MFC3225988.1"/>
    <property type="molecule type" value="Genomic_DNA"/>
</dbReference>
<dbReference type="InterPro" id="IPR043129">
    <property type="entry name" value="ATPase_NBD"/>
</dbReference>
<feature type="binding site" evidence="16">
    <location>
        <position position="128"/>
    </location>
    <ligand>
        <name>K(+)</name>
        <dbReference type="ChEBI" id="CHEBI:29103"/>
    </ligand>
</feature>
<evidence type="ECO:0000313" key="17">
    <source>
        <dbReference type="EMBL" id="MFC3225988.1"/>
    </source>
</evidence>
<evidence type="ECO:0000256" key="8">
    <source>
        <dbReference type="ARBA" id="ARBA00022679"/>
    </source>
</evidence>
<evidence type="ECO:0000256" key="4">
    <source>
        <dbReference type="ARBA" id="ARBA00005225"/>
    </source>
</evidence>
<comment type="caution">
    <text evidence="17">The sequence shown here is derived from an EMBL/GenBank/DDBJ whole genome shotgun (WGS) entry which is preliminary data.</text>
</comment>
<dbReference type="GO" id="GO:0004594">
    <property type="term" value="F:pantothenate kinase activity"/>
    <property type="evidence" value="ECO:0007669"/>
    <property type="project" value="UniProtKB-EC"/>
</dbReference>
<gene>
    <name evidence="16" type="primary">coaX</name>
    <name evidence="17" type="ORF">ACFOGJ_02015</name>
</gene>
<dbReference type="RefSeq" id="WP_379897732.1">
    <property type="nucleotide sequence ID" value="NZ_JBHRTR010000005.1"/>
</dbReference>
<keyword evidence="12 16" id="KW-0630">Potassium</keyword>
<dbReference type="NCBIfam" id="NF009844">
    <property type="entry name" value="PRK13318.1-2"/>
    <property type="match status" value="1"/>
</dbReference>
<comment type="similarity">
    <text evidence="14 16">Belongs to the type III pantothenate kinase family.</text>
</comment>
<proteinExistence type="inferred from homology"/>
<evidence type="ECO:0000256" key="11">
    <source>
        <dbReference type="ARBA" id="ARBA00022840"/>
    </source>
</evidence>
<feature type="binding site" evidence="16">
    <location>
        <position position="131"/>
    </location>
    <ligand>
        <name>ATP</name>
        <dbReference type="ChEBI" id="CHEBI:30616"/>
    </ligand>
</feature>
<dbReference type="SUPFAM" id="SSF53067">
    <property type="entry name" value="Actin-like ATPase domain"/>
    <property type="match status" value="2"/>
</dbReference>
<feature type="binding site" evidence="16">
    <location>
        <begin position="106"/>
        <end position="109"/>
    </location>
    <ligand>
        <name>substrate</name>
    </ligand>
</feature>
<keyword evidence="13 16" id="KW-0173">Coenzyme A biosynthesis</keyword>
<comment type="subunit">
    <text evidence="5 16">Homodimer.</text>
</comment>
<keyword evidence="7 16" id="KW-0963">Cytoplasm</keyword>
<evidence type="ECO:0000256" key="13">
    <source>
        <dbReference type="ARBA" id="ARBA00022993"/>
    </source>
</evidence>
<dbReference type="PANTHER" id="PTHR34265:SF1">
    <property type="entry name" value="TYPE III PANTOTHENATE KINASE"/>
    <property type="match status" value="1"/>
</dbReference>
<dbReference type="CDD" id="cd24015">
    <property type="entry name" value="ASKHA_NBD_PanK-III"/>
    <property type="match status" value="1"/>
</dbReference>
<feature type="binding site" evidence="16">
    <location>
        <begin position="6"/>
        <end position="13"/>
    </location>
    <ligand>
        <name>ATP</name>
        <dbReference type="ChEBI" id="CHEBI:30616"/>
    </ligand>
</feature>
<dbReference type="InterPro" id="IPR004619">
    <property type="entry name" value="Type_III_PanK"/>
</dbReference>
<comment type="cofactor">
    <cofactor evidence="16">
        <name>NH4(+)</name>
        <dbReference type="ChEBI" id="CHEBI:28938"/>
    </cofactor>
    <cofactor evidence="16">
        <name>K(+)</name>
        <dbReference type="ChEBI" id="CHEBI:29103"/>
    </cofactor>
    <text evidence="16">A monovalent cation. Ammonium or potassium.</text>
</comment>
<dbReference type="NCBIfam" id="NF009855">
    <property type="entry name" value="PRK13321.1"/>
    <property type="match status" value="1"/>
</dbReference>